<feature type="compositionally biased region" description="Basic and acidic residues" evidence="1">
    <location>
        <begin position="657"/>
        <end position="680"/>
    </location>
</feature>
<organism evidence="2 3">
    <name type="scientific">Anaeramoeba flamelloides</name>
    <dbReference type="NCBI Taxonomy" id="1746091"/>
    <lineage>
        <taxon>Eukaryota</taxon>
        <taxon>Metamonada</taxon>
        <taxon>Anaeramoebidae</taxon>
        <taxon>Anaeramoeba</taxon>
    </lineage>
</organism>
<reference evidence="2" key="1">
    <citation type="submission" date="2022-08" db="EMBL/GenBank/DDBJ databases">
        <title>Novel sulphate-reducing endosymbionts in the free-living metamonad Anaeramoeba.</title>
        <authorList>
            <person name="Jerlstrom-Hultqvist J."/>
            <person name="Cepicka I."/>
            <person name="Gallot-Lavallee L."/>
            <person name="Salas-Leiva D."/>
            <person name="Curtis B.A."/>
            <person name="Zahonova K."/>
            <person name="Pipaliya S."/>
            <person name="Dacks J."/>
            <person name="Roger A.J."/>
        </authorList>
    </citation>
    <scope>NUCLEOTIDE SEQUENCE</scope>
    <source>
        <strain evidence="2">Busselton2</strain>
    </source>
</reference>
<keyword evidence="2" id="KW-0346">Stress response</keyword>
<name>A0AAV7YHQ6_9EUKA</name>
<sequence length="754" mass="88139">MNSLKLLQEDLQKYGLFYCFKVWFVDKLFPNIISPDPYGSRKALNLLLNFVQKDPVPICKSLINYLPDPKRYWPAFLASMKKKSKSLLKPPTNQINISNRFSRVIFSKICGTILRVSPKKFEKDHWQKIFHVHSLMLNDINDMVFCRVVQDLSACIESWVIFNSKELMINGKYLTLAQVIMRRILHEINEYYQWLAYRKNEESESQEISNLNNINNLDNSSNMNVNINIDSNGIDNLNANKDLQNEIKSSNILKISNNQTSVPSLSRLMGMIRSLCHFLQSYHKYLVKFGIKGKYYSFNESIACADLLFNMLEFTENKSLRISIFKALFWLINPILPTERHLNYLENTFFRELKKQNYFNRYMIDDLIFEFQKLLSINRYSIKIVLTLLVAMTQNCSNIIENEHILQVWVEIKEIKQDRLSNCELLLQHIFKIIDHTDNTVNHFKQSAIWFLGEYANEMTCVTLDSFLQQSKTKSNNKNNENFNSISNGEDDDNELDLIPNLALKSIIIRLQHNAFFGKWDVKTESILGLTKIAIKTGMPLVFHIYNFFIELGNSIPQIELVVEPCIEIIYQICSKRKIYNNIINDFNNNIIIEDHILNDIYNTSIDLTKKITTICHVSSGFTPLGIYSKKLLKNYWNKLNKKEIIVENSAGNNDDDNNKNEDKEKNEEKQKDDKISEKGGKKKRGKKSKKIALLNAKFKKKIKRKRKKSKKDGENKKLKSDSKNKDSKKDSKNKEPEKDSKKKQINDFVSKIF</sequence>
<evidence type="ECO:0000313" key="3">
    <source>
        <dbReference type="Proteomes" id="UP001146793"/>
    </source>
</evidence>
<dbReference type="EMBL" id="JANTQA010000057">
    <property type="protein sequence ID" value="KAJ3429357.1"/>
    <property type="molecule type" value="Genomic_DNA"/>
</dbReference>
<feature type="compositionally biased region" description="Basic residues" evidence="1">
    <location>
        <begin position="698"/>
        <end position="711"/>
    </location>
</feature>
<feature type="compositionally biased region" description="Basic residues" evidence="1">
    <location>
        <begin position="681"/>
        <end position="691"/>
    </location>
</feature>
<evidence type="ECO:0000256" key="1">
    <source>
        <dbReference type="SAM" id="MobiDB-lite"/>
    </source>
</evidence>
<accession>A0AAV7YHQ6</accession>
<feature type="region of interest" description="Disordered" evidence="1">
    <location>
        <begin position="650"/>
        <end position="754"/>
    </location>
</feature>
<dbReference type="AlphaFoldDB" id="A0AAV7YHQ6"/>
<dbReference type="PANTHER" id="PTHR48151:SF3">
    <property type="entry name" value="SH3 DOMAIN-CONTAINING PROTEIN"/>
    <property type="match status" value="1"/>
</dbReference>
<dbReference type="PANTHER" id="PTHR48151">
    <property type="entry name" value="SH3 DOMAIN-CONTAINING PROTEIN"/>
    <property type="match status" value="1"/>
</dbReference>
<comment type="caution">
    <text evidence="2">The sequence shown here is derived from an EMBL/GenBank/DDBJ whole genome shotgun (WGS) entry which is preliminary data.</text>
</comment>
<gene>
    <name evidence="2" type="ORF">M0812_24703</name>
</gene>
<dbReference type="SUPFAM" id="SSF48371">
    <property type="entry name" value="ARM repeat"/>
    <property type="match status" value="1"/>
</dbReference>
<dbReference type="Proteomes" id="UP001146793">
    <property type="component" value="Unassembled WGS sequence"/>
</dbReference>
<dbReference type="InterPro" id="IPR053296">
    <property type="entry name" value="TSET_member_tstB"/>
</dbReference>
<dbReference type="InterPro" id="IPR016024">
    <property type="entry name" value="ARM-type_fold"/>
</dbReference>
<evidence type="ECO:0000313" key="2">
    <source>
        <dbReference type="EMBL" id="KAJ3429357.1"/>
    </source>
</evidence>
<protein>
    <submittedName>
        <fullName evidence="2">32 kDa heat shock protein</fullName>
    </submittedName>
</protein>
<feature type="compositionally biased region" description="Basic and acidic residues" evidence="1">
    <location>
        <begin position="712"/>
        <end position="746"/>
    </location>
</feature>
<proteinExistence type="predicted"/>